<sequence length="159" mass="18355">MRELAPACLRIGLKLEEDGEDPELIICFAKIALRGERAFDEGLLYLERAERILGRLEKEGCSDEDFRPLLYAVQFELANLKIGLGWSQEALEIHQKQLGQNSAEVASDRRLLGVIYTVHWVRKAEEWKVLGLIADWSSQELILRLCRWRWGSRKPPLIL</sequence>
<dbReference type="OrthoDB" id="5986190at2759"/>
<reference evidence="1 2" key="1">
    <citation type="submission" date="2019-06" db="EMBL/GenBank/DDBJ databases">
        <title>A chromosomal-level reference genome of Carpinus fangiana (Coryloideae, Betulaceae).</title>
        <authorList>
            <person name="Yang X."/>
            <person name="Wang Z."/>
            <person name="Zhang L."/>
            <person name="Hao G."/>
            <person name="Liu J."/>
            <person name="Yang Y."/>
        </authorList>
    </citation>
    <scope>NUCLEOTIDE SEQUENCE [LARGE SCALE GENOMIC DNA]</scope>
    <source>
        <strain evidence="1">Cfa_2016G</strain>
        <tissue evidence="1">Leaf</tissue>
    </source>
</reference>
<dbReference type="EMBL" id="VIBQ01000435">
    <property type="protein sequence ID" value="KAC0849292.1"/>
    <property type="molecule type" value="Genomic_DNA"/>
</dbReference>
<gene>
    <name evidence="1" type="ORF">FH972_027124</name>
</gene>
<keyword evidence="2" id="KW-1185">Reference proteome</keyword>
<dbReference type="PANTHER" id="PTHR47459:SF1">
    <property type="entry name" value="KINESIN LIGHT CHAIN-RELATED"/>
    <property type="match status" value="1"/>
</dbReference>
<comment type="caution">
    <text evidence="1">The sequence shown here is derived from an EMBL/GenBank/DDBJ whole genome shotgun (WGS) entry which is preliminary data.</text>
</comment>
<dbReference type="Proteomes" id="UP000327013">
    <property type="component" value="Unassembled WGS sequence"/>
</dbReference>
<name>A0A5N6L645_9ROSI</name>
<accession>A0A5N6L645</accession>
<evidence type="ECO:0000313" key="2">
    <source>
        <dbReference type="Proteomes" id="UP000327013"/>
    </source>
</evidence>
<evidence type="ECO:0008006" key="3">
    <source>
        <dbReference type="Google" id="ProtNLM"/>
    </source>
</evidence>
<protein>
    <recommendedName>
        <fullName evidence="3">MalT-like TPR region domain-containing protein</fullName>
    </recommendedName>
</protein>
<evidence type="ECO:0000313" key="1">
    <source>
        <dbReference type="EMBL" id="KAC0849292.1"/>
    </source>
</evidence>
<organism evidence="1 2">
    <name type="scientific">Carpinus fangiana</name>
    <dbReference type="NCBI Taxonomy" id="176857"/>
    <lineage>
        <taxon>Eukaryota</taxon>
        <taxon>Viridiplantae</taxon>
        <taxon>Streptophyta</taxon>
        <taxon>Embryophyta</taxon>
        <taxon>Tracheophyta</taxon>
        <taxon>Spermatophyta</taxon>
        <taxon>Magnoliopsida</taxon>
        <taxon>eudicotyledons</taxon>
        <taxon>Gunneridae</taxon>
        <taxon>Pentapetalae</taxon>
        <taxon>rosids</taxon>
        <taxon>fabids</taxon>
        <taxon>Fagales</taxon>
        <taxon>Betulaceae</taxon>
        <taxon>Carpinus</taxon>
    </lineage>
</organism>
<dbReference type="PANTHER" id="PTHR47459">
    <property type="entry name" value="KINESIN LIGHT CHAIN-RELATED"/>
    <property type="match status" value="1"/>
</dbReference>
<dbReference type="AlphaFoldDB" id="A0A5N6L645"/>
<proteinExistence type="predicted"/>